<dbReference type="EMBL" id="CP019474">
    <property type="protein sequence ID" value="UQC76944.1"/>
    <property type="molecule type" value="Genomic_DNA"/>
</dbReference>
<gene>
    <name evidence="2" type="ORF">CLUP02_02410</name>
</gene>
<name>A0A9Q8WB90_9PEZI</name>
<evidence type="ECO:0000313" key="3">
    <source>
        <dbReference type="Proteomes" id="UP000830671"/>
    </source>
</evidence>
<accession>A0A9Q8WB90</accession>
<reference evidence="2" key="1">
    <citation type="journal article" date="2021" name="Mol. Plant Microbe Interact.">
        <title>Complete Genome Sequence of the Plant-Pathogenic Fungus Colletotrichum lupini.</title>
        <authorList>
            <person name="Baroncelli R."/>
            <person name="Pensec F."/>
            <person name="Da Lio D."/>
            <person name="Boufleur T."/>
            <person name="Vicente I."/>
            <person name="Sarrocco S."/>
            <person name="Picot A."/>
            <person name="Baraldi E."/>
            <person name="Sukno S."/>
            <person name="Thon M."/>
            <person name="Le Floch G."/>
        </authorList>
    </citation>
    <scope>NUCLEOTIDE SEQUENCE</scope>
    <source>
        <strain evidence="2">IMI 504893</strain>
    </source>
</reference>
<dbReference type="GeneID" id="73336452"/>
<dbReference type="AlphaFoldDB" id="A0A9Q8WB90"/>
<keyword evidence="3" id="KW-1185">Reference proteome</keyword>
<dbReference type="KEGG" id="clup:CLUP02_02410"/>
<organism evidence="2 3">
    <name type="scientific">Colletotrichum lupini</name>
    <dbReference type="NCBI Taxonomy" id="145971"/>
    <lineage>
        <taxon>Eukaryota</taxon>
        <taxon>Fungi</taxon>
        <taxon>Dikarya</taxon>
        <taxon>Ascomycota</taxon>
        <taxon>Pezizomycotina</taxon>
        <taxon>Sordariomycetes</taxon>
        <taxon>Hypocreomycetidae</taxon>
        <taxon>Glomerellales</taxon>
        <taxon>Glomerellaceae</taxon>
        <taxon>Colletotrichum</taxon>
        <taxon>Colletotrichum acutatum species complex</taxon>
    </lineage>
</organism>
<evidence type="ECO:0000313" key="2">
    <source>
        <dbReference type="EMBL" id="UQC76944.1"/>
    </source>
</evidence>
<dbReference type="RefSeq" id="XP_049138585.1">
    <property type="nucleotide sequence ID" value="XM_049281442.1"/>
</dbReference>
<dbReference type="Proteomes" id="UP000830671">
    <property type="component" value="Chromosome 2"/>
</dbReference>
<feature type="region of interest" description="Disordered" evidence="1">
    <location>
        <begin position="85"/>
        <end position="105"/>
    </location>
</feature>
<sequence length="105" mass="11181">MSGNSLNNCGICVTLRMGFDLNGCTVAGPLSVGPPQSIGREIRRKEYRQASVREPGVTVHLVESGAVPAPGMIGDEMAEWQTGGVTFGDSSWKNRRPSWSAFPTG</sequence>
<proteinExistence type="predicted"/>
<protein>
    <submittedName>
        <fullName evidence="2">Uncharacterized protein</fullName>
    </submittedName>
</protein>
<evidence type="ECO:0000256" key="1">
    <source>
        <dbReference type="SAM" id="MobiDB-lite"/>
    </source>
</evidence>